<gene>
    <name evidence="1" type="ORF">UFOPK2360_00405</name>
    <name evidence="2" type="ORF">UFOPK2659_00223</name>
    <name evidence="3" type="ORF">UFOPK2922_00298</name>
    <name evidence="4" type="ORF">UFOPK3306_00215</name>
    <name evidence="5" type="ORF">UFOPK4209_00106</name>
</gene>
<dbReference type="Gene3D" id="3.40.30.10">
    <property type="entry name" value="Glutaredoxin"/>
    <property type="match status" value="1"/>
</dbReference>
<dbReference type="Pfam" id="PF14561">
    <property type="entry name" value="TPR_20"/>
    <property type="match status" value="1"/>
</dbReference>
<evidence type="ECO:0000313" key="5">
    <source>
        <dbReference type="EMBL" id="CAB5033874.1"/>
    </source>
</evidence>
<dbReference type="EMBL" id="CAFBLI010000009">
    <property type="protein sequence ID" value="CAB4857087.1"/>
    <property type="molecule type" value="Genomic_DNA"/>
</dbReference>
<reference evidence="3" key="1">
    <citation type="submission" date="2020-05" db="EMBL/GenBank/DDBJ databases">
        <authorList>
            <person name="Chiriac C."/>
            <person name="Salcher M."/>
            <person name="Ghai R."/>
            <person name="Kavagutti S V."/>
        </authorList>
    </citation>
    <scope>NUCLEOTIDE SEQUENCE</scope>
</reference>
<dbReference type="AlphaFoldDB" id="A0A6J6VI91"/>
<name>A0A6J6VI91_9ZZZZ</name>
<organism evidence="3">
    <name type="scientific">freshwater metagenome</name>
    <dbReference type="NCBI Taxonomy" id="449393"/>
    <lineage>
        <taxon>unclassified sequences</taxon>
        <taxon>metagenomes</taxon>
        <taxon>ecological metagenomes</taxon>
    </lineage>
</organism>
<sequence length="305" mass="32461">MSISGGLPQQFNRAIDLSALAAKKTPPQDAISAGGSARRDVDENSLVKEIIPSSKQVPVILVVWSPRSEESQLLVQALEALHRKDNEATQRWSLAVLNADAQPAVAQALRVTTIPTVLAIIAEQVAPLFDSMIPPDQLEIVLNKVVELAAEQGVTGISNGVPNEQVIPEDPDLIIADQALEDNEFPAAITAFEKVLVRKPGDAEATQGLANAKLLLRTSLADPAAAQAAVLANPEDANAQALVADFEIFAGEADAALDRLIKFISSNQGAQREIARTHLLELFQNFAPTEPILIAARSALSKALF</sequence>
<dbReference type="EMBL" id="CAEZYJ010000015">
    <property type="protein sequence ID" value="CAB4713220.1"/>
    <property type="molecule type" value="Genomic_DNA"/>
</dbReference>
<evidence type="ECO:0000313" key="1">
    <source>
        <dbReference type="EMBL" id="CAB4679138.1"/>
    </source>
</evidence>
<accession>A0A6J6VI91</accession>
<evidence type="ECO:0000313" key="2">
    <source>
        <dbReference type="EMBL" id="CAB4713220.1"/>
    </source>
</evidence>
<evidence type="ECO:0000313" key="3">
    <source>
        <dbReference type="EMBL" id="CAB4770187.1"/>
    </source>
</evidence>
<evidence type="ECO:0000313" key="4">
    <source>
        <dbReference type="EMBL" id="CAB4857087.1"/>
    </source>
</evidence>
<dbReference type="SUPFAM" id="SSF48452">
    <property type="entry name" value="TPR-like"/>
    <property type="match status" value="1"/>
</dbReference>
<dbReference type="InterPro" id="IPR036249">
    <property type="entry name" value="Thioredoxin-like_sf"/>
</dbReference>
<dbReference type="EMBL" id="CAEZXH010000014">
    <property type="protein sequence ID" value="CAB4679138.1"/>
    <property type="molecule type" value="Genomic_DNA"/>
</dbReference>
<protein>
    <submittedName>
        <fullName evidence="3">Unannotated protein</fullName>
    </submittedName>
</protein>
<dbReference type="SUPFAM" id="SSF52833">
    <property type="entry name" value="Thioredoxin-like"/>
    <property type="match status" value="1"/>
</dbReference>
<dbReference type="Gene3D" id="1.25.40.10">
    <property type="entry name" value="Tetratricopeptide repeat domain"/>
    <property type="match status" value="1"/>
</dbReference>
<dbReference type="EMBL" id="CAFBPY010000008">
    <property type="protein sequence ID" value="CAB5033874.1"/>
    <property type="molecule type" value="Genomic_DNA"/>
</dbReference>
<dbReference type="InterPro" id="IPR011990">
    <property type="entry name" value="TPR-like_helical_dom_sf"/>
</dbReference>
<dbReference type="EMBL" id="CAEZZS010000008">
    <property type="protein sequence ID" value="CAB4770187.1"/>
    <property type="molecule type" value="Genomic_DNA"/>
</dbReference>
<proteinExistence type="predicted"/>